<dbReference type="GO" id="GO:0098599">
    <property type="term" value="F:palmitoyl hydrolase activity"/>
    <property type="evidence" value="ECO:0007669"/>
    <property type="project" value="InterPro"/>
</dbReference>
<dbReference type="SUPFAM" id="SSF53474">
    <property type="entry name" value="alpha/beta-Hydrolases"/>
    <property type="match status" value="1"/>
</dbReference>
<accession>A0AA88Y1D1</accession>
<evidence type="ECO:0000256" key="4">
    <source>
        <dbReference type="ARBA" id="ARBA00022801"/>
    </source>
</evidence>
<evidence type="ECO:0000256" key="5">
    <source>
        <dbReference type="ARBA" id="ARBA00023157"/>
    </source>
</evidence>
<dbReference type="InterPro" id="IPR002472">
    <property type="entry name" value="Palm_thioest"/>
</dbReference>
<keyword evidence="6" id="KW-0325">Glycoprotein</keyword>
<sequence>MITRFQKKGGDLQQDPVAASTAKLPNAKTQKTSTARDGKETHDMPIIFIHGVLGSTLEFVTIQENLKKDHPGTPFYAIDQYDGYESLQPLWDQVHQMSKDVSAIMKKHPGGVHLLCYSQGGLICRGLLSILKHNVINFIALSSPLAGQYGDTQYLRYLFPQFLKEEIWRLFYTEHGQRWSIANYWHDPHHEELYKNYSQFIAPLDGDVKTANLTEFKENFLRIKNLILIGGPDDGVITPWQSSHFGYYNEKDEIVELKDQQYFQDDRFGLQTLYKSHRITTYVFHGVQHLLWHENKTVYDTAIKPWLT</sequence>
<evidence type="ECO:0000313" key="12">
    <source>
        <dbReference type="EMBL" id="KAK3087378.1"/>
    </source>
</evidence>
<dbReference type="AlphaFoldDB" id="A0AA88Y1D1"/>
<evidence type="ECO:0000256" key="1">
    <source>
        <dbReference type="ARBA" id="ARBA00004371"/>
    </source>
</evidence>
<protein>
    <recommendedName>
        <fullName evidence="8">palmitoyl-CoA hydrolase</fullName>
        <ecNumber evidence="8">3.1.2.2</ecNumber>
    </recommendedName>
</protein>
<comment type="similarity">
    <text evidence="2">Belongs to the palmitoyl-protein thioesterase family.</text>
</comment>
<keyword evidence="3" id="KW-0732">Signal</keyword>
<keyword evidence="4" id="KW-0378">Hydrolase</keyword>
<keyword evidence="5" id="KW-1015">Disulfide bond</keyword>
<comment type="caution">
    <text evidence="12">The sequence shown here is derived from an EMBL/GenBank/DDBJ whole genome shotgun (WGS) entry which is preliminary data.</text>
</comment>
<dbReference type="Gene3D" id="3.40.50.1820">
    <property type="entry name" value="alpha/beta hydrolase"/>
    <property type="match status" value="1"/>
</dbReference>
<comment type="function">
    <text evidence="10">Catalyzes the cleavage of thioester bonds from S-palmitoyl-CoA or S-palmitoyl-N-acetylcysteamine (unbranched structures) but does not have activity against palmitoylcysteine or palmitoylated proteins, branched structures or bulky head groups. Conversely, hydrolyzes both long and short chain fatty acyl-CoA substrate.</text>
</comment>
<gene>
    <name evidence="12" type="ORF">FSP39_005196</name>
</gene>
<dbReference type="GO" id="GO:0016790">
    <property type="term" value="F:thiolester hydrolase activity"/>
    <property type="evidence" value="ECO:0007669"/>
    <property type="project" value="TreeGrafter"/>
</dbReference>
<keyword evidence="13" id="KW-1185">Reference proteome</keyword>
<feature type="region of interest" description="Disordered" evidence="11">
    <location>
        <begin position="1"/>
        <end position="38"/>
    </location>
</feature>
<dbReference type="Proteomes" id="UP001186944">
    <property type="component" value="Unassembled WGS sequence"/>
</dbReference>
<dbReference type="PANTHER" id="PTHR11247">
    <property type="entry name" value="PALMITOYL-PROTEIN THIOESTERASE/DOLICHYLDIPHOSPHATASE 1"/>
    <property type="match status" value="1"/>
</dbReference>
<evidence type="ECO:0000256" key="2">
    <source>
        <dbReference type="ARBA" id="ARBA00010758"/>
    </source>
</evidence>
<comment type="catalytic activity">
    <reaction evidence="9">
        <text>S-hexadecanoyl-N-acetylcysteamine + H2O = N-acetylcysteamine + hexadecanoate + H(+)</text>
        <dbReference type="Rhea" id="RHEA:84099"/>
        <dbReference type="ChEBI" id="CHEBI:7896"/>
        <dbReference type="ChEBI" id="CHEBI:15377"/>
        <dbReference type="ChEBI" id="CHEBI:15378"/>
        <dbReference type="ChEBI" id="CHEBI:74410"/>
        <dbReference type="ChEBI" id="CHEBI:233601"/>
    </reaction>
</comment>
<evidence type="ECO:0000256" key="11">
    <source>
        <dbReference type="SAM" id="MobiDB-lite"/>
    </source>
</evidence>
<proteinExistence type="inferred from homology"/>
<evidence type="ECO:0000256" key="6">
    <source>
        <dbReference type="ARBA" id="ARBA00023180"/>
    </source>
</evidence>
<comment type="subcellular location">
    <subcellularLocation>
        <location evidence="1">Lysosome</location>
    </subcellularLocation>
</comment>
<dbReference type="FunFam" id="3.40.50.1820:FF:000037">
    <property type="entry name" value="Lysosomal thioesterase PPT2 homolog"/>
    <property type="match status" value="1"/>
</dbReference>
<dbReference type="Pfam" id="PF02089">
    <property type="entry name" value="Palm_thioest"/>
    <property type="match status" value="1"/>
</dbReference>
<keyword evidence="7" id="KW-0458">Lysosome</keyword>
<evidence type="ECO:0000256" key="10">
    <source>
        <dbReference type="ARBA" id="ARBA00093353"/>
    </source>
</evidence>
<evidence type="ECO:0000256" key="3">
    <source>
        <dbReference type="ARBA" id="ARBA00022729"/>
    </source>
</evidence>
<dbReference type="EC" id="3.1.2.2" evidence="8"/>
<evidence type="ECO:0000256" key="9">
    <source>
        <dbReference type="ARBA" id="ARBA00093223"/>
    </source>
</evidence>
<dbReference type="PANTHER" id="PTHR11247:SF27">
    <property type="entry name" value="LYSOSOMAL THIOESTERASE PPT2"/>
    <property type="match status" value="1"/>
</dbReference>
<evidence type="ECO:0000256" key="8">
    <source>
        <dbReference type="ARBA" id="ARBA00038848"/>
    </source>
</evidence>
<dbReference type="EMBL" id="VSWD01000011">
    <property type="protein sequence ID" value="KAK3087378.1"/>
    <property type="molecule type" value="Genomic_DNA"/>
</dbReference>
<organism evidence="12 13">
    <name type="scientific">Pinctada imbricata</name>
    <name type="common">Atlantic pearl-oyster</name>
    <name type="synonym">Pinctada martensii</name>
    <dbReference type="NCBI Taxonomy" id="66713"/>
    <lineage>
        <taxon>Eukaryota</taxon>
        <taxon>Metazoa</taxon>
        <taxon>Spiralia</taxon>
        <taxon>Lophotrochozoa</taxon>
        <taxon>Mollusca</taxon>
        <taxon>Bivalvia</taxon>
        <taxon>Autobranchia</taxon>
        <taxon>Pteriomorphia</taxon>
        <taxon>Pterioida</taxon>
        <taxon>Pterioidea</taxon>
        <taxon>Pteriidae</taxon>
        <taxon>Pinctada</taxon>
    </lineage>
</organism>
<dbReference type="GO" id="GO:0005764">
    <property type="term" value="C:lysosome"/>
    <property type="evidence" value="ECO:0007669"/>
    <property type="project" value="UniProtKB-SubCell"/>
</dbReference>
<evidence type="ECO:0000256" key="7">
    <source>
        <dbReference type="ARBA" id="ARBA00023228"/>
    </source>
</evidence>
<dbReference type="PRINTS" id="PR00414">
    <property type="entry name" value="PPTHIESTRASE"/>
</dbReference>
<reference evidence="12" key="1">
    <citation type="submission" date="2019-08" db="EMBL/GenBank/DDBJ databases">
        <title>The improved chromosome-level genome for the pearl oyster Pinctada fucata martensii using PacBio sequencing and Hi-C.</title>
        <authorList>
            <person name="Zheng Z."/>
        </authorList>
    </citation>
    <scope>NUCLEOTIDE SEQUENCE</scope>
    <source>
        <strain evidence="12">ZZ-2019</strain>
        <tissue evidence="12">Adductor muscle</tissue>
    </source>
</reference>
<name>A0AA88Y1D1_PINIB</name>
<dbReference type="InterPro" id="IPR029058">
    <property type="entry name" value="AB_hydrolase_fold"/>
</dbReference>
<evidence type="ECO:0000313" key="13">
    <source>
        <dbReference type="Proteomes" id="UP001186944"/>
    </source>
</evidence>